<name>A0A0R3CTG1_9BRAD</name>
<proteinExistence type="predicted"/>
<accession>A0A0R3CTG1</accession>
<evidence type="ECO:0000313" key="3">
    <source>
        <dbReference type="Proteomes" id="UP000051936"/>
    </source>
</evidence>
<dbReference type="EMBL" id="LJYG01000112">
    <property type="protein sequence ID" value="KRQ00888.1"/>
    <property type="molecule type" value="Genomic_DNA"/>
</dbReference>
<keyword evidence="3" id="KW-1185">Reference proteome</keyword>
<dbReference type="AlphaFoldDB" id="A0A0R3CTG1"/>
<keyword evidence="1" id="KW-0732">Signal</keyword>
<comment type="caution">
    <text evidence="2">The sequence shown here is derived from an EMBL/GenBank/DDBJ whole genome shotgun (WGS) entry which is preliminary data.</text>
</comment>
<dbReference type="Pfam" id="PF12951">
    <property type="entry name" value="PATR"/>
    <property type="match status" value="5"/>
</dbReference>
<dbReference type="STRING" id="989370.AOQ71_38405"/>
<dbReference type="InterPro" id="IPR011050">
    <property type="entry name" value="Pectin_lyase_fold/virulence"/>
</dbReference>
<organism evidence="2 3">
    <name type="scientific">Bradyrhizobium manausense</name>
    <dbReference type="NCBI Taxonomy" id="989370"/>
    <lineage>
        <taxon>Bacteria</taxon>
        <taxon>Pseudomonadati</taxon>
        <taxon>Pseudomonadota</taxon>
        <taxon>Alphaproteobacteria</taxon>
        <taxon>Hyphomicrobiales</taxon>
        <taxon>Nitrobacteraceae</taxon>
        <taxon>Bradyrhizobium</taxon>
    </lineage>
</organism>
<dbReference type="InterPro" id="IPR013425">
    <property type="entry name" value="Autotrns_rpt"/>
</dbReference>
<sequence length="937" mass="91070">MTIINSGTIAGGAGYGAGGNAISFTGGANTLTSVGGTLTGNLGLANGVGASLTFAQTTAAGASGDVTISGITGLTGGATDASVAIKLDGGRSLTITGASTYSGGTSVSDGSTLVIGNSDSLGTGTLTMGETLAGVTRLVLAGDRLTIANTIVINSDPIITVAAGTTNTMSGPISGTGDIVLNGGGTLVLSGANTYTGATTICGTACGAAGGSSVLQVGVDTIGTPGAIVSSAIGTGALTFNGGTLQAGGNYTIANAAQINANGATIDSNGYTFTYSGTIADAAGQVGSLLLKNANGTVILSGANTYSGGTTVAGGTLRATNGSALGTGTVTLQNAQFQAGGTSDLIFANNFKIDQSTNGSIFDANGKTLTIAGNITGSGQVTIADFTYHRNKVVLLGTNTYSGGTTIGSPLVLGDATHTASIIGPVVNYDRLYIRNADTSAITSLITNVSTYTEFSGTTTASTMTVSNLGAVYFLNSSSAGNATIANNYFYIGGPTLYGNVQFGTMGGTDTSTAGRATINNNGGYTAFYAATNAGTATIINDSGSTTFMDQSSAAGATITNRNGGTTSFGGCCVNENVTAGNAAITNNDGGWTVFQGSATAGSAVITTNSGGQTIFYQNATGGDAQFITNGTGYADFSFSRGTNGDGRITAGSIAGSGFYSIGGGNTLVVGSNNLSTTVSGVISDFNTAPWCGCGTAGPGNLEKIGTGTLTLSGTNTYTGTTVVDGGMLQIDGSIAPSSLTRVNAGGALSGAGTVGNTVIANGGILLAGNGTPGSSLTVAGNLAFQSGALYLVTVNASAASSVNVTGTATLGGGIGVSIAAGSTVAKQYTLVSAAGGRSGTFTSFAVTGVPSGLAASVGYDAGHAYLNFALDYGTRTNLNTNQKTVAAALQNFFDANGGINSTFVGRSANGLSQLSGESATGSQQTTFGAMSQFMGC</sequence>
<evidence type="ECO:0000256" key="1">
    <source>
        <dbReference type="ARBA" id="ARBA00022729"/>
    </source>
</evidence>
<gene>
    <name evidence="2" type="ORF">AOQ71_38405</name>
</gene>
<reference evidence="2 3" key="1">
    <citation type="submission" date="2015-09" db="EMBL/GenBank/DDBJ databases">
        <title>Draft Genome Sequence of Bradyrhizobium manausense Strain BR 3351T, a Novel Symbiotic Nitrogen-Fixing Alphaproteobacterium Isolated from Brazilian Amazon Rain Forest.</title>
        <authorList>
            <person name="De Araujo J.L."/>
            <person name="Zilli J.E."/>
        </authorList>
    </citation>
    <scope>NUCLEOTIDE SEQUENCE [LARGE SCALE GENOMIC DNA]</scope>
    <source>
        <strain evidence="2 3">BR3351</strain>
    </source>
</reference>
<dbReference type="Proteomes" id="UP000051936">
    <property type="component" value="Unassembled WGS sequence"/>
</dbReference>
<evidence type="ECO:0000313" key="2">
    <source>
        <dbReference type="EMBL" id="KRQ00888.1"/>
    </source>
</evidence>
<dbReference type="SUPFAM" id="SSF51126">
    <property type="entry name" value="Pectin lyase-like"/>
    <property type="match status" value="2"/>
</dbReference>
<dbReference type="NCBIfam" id="TIGR02601">
    <property type="entry name" value="autotrns_rpt"/>
    <property type="match status" value="3"/>
</dbReference>
<evidence type="ECO:0008006" key="4">
    <source>
        <dbReference type="Google" id="ProtNLM"/>
    </source>
</evidence>
<protein>
    <recommendedName>
        <fullName evidence="4">Autotransporter domain-containing protein</fullName>
    </recommendedName>
</protein>